<reference evidence="9" key="1">
    <citation type="submission" date="2006-05" db="EMBL/GenBank/DDBJ databases">
        <title>Annotation of the draft genome assembly of Desulfuromonas acetoxidans DSM 684.</title>
        <authorList>
            <consortium name="US DOE Joint Genome Institute (JGI-ORNL)"/>
            <person name="Larimer F."/>
            <person name="Land M."/>
            <person name="Hauser L."/>
        </authorList>
    </citation>
    <scope>NUCLEOTIDE SEQUENCE [LARGE SCALE GENOMIC DNA]</scope>
    <source>
        <strain evidence="9">DSM 684</strain>
    </source>
</reference>
<reference evidence="9" key="2">
    <citation type="submission" date="2006-05" db="EMBL/GenBank/DDBJ databases">
        <title>Sequencing of the draft genome and assembly of Desulfuromonas acetoxidans DSM 684.</title>
        <authorList>
            <consortium name="US DOE Joint Genome Institute (JGI-PGF)"/>
            <person name="Copeland A."/>
            <person name="Lucas S."/>
            <person name="Lapidus A."/>
            <person name="Barry K."/>
            <person name="Detter J.C."/>
            <person name="Glavina del Rio T."/>
            <person name="Hammon N."/>
            <person name="Israni S."/>
            <person name="Dalin E."/>
            <person name="Tice H."/>
            <person name="Bruce D."/>
            <person name="Pitluck S."/>
            <person name="Richardson P."/>
        </authorList>
    </citation>
    <scope>NUCLEOTIDE SEQUENCE [LARGE SCALE GENOMIC DNA]</scope>
    <source>
        <strain evidence="9">DSM 684</strain>
    </source>
</reference>
<dbReference type="Gene3D" id="1.10.287.950">
    <property type="entry name" value="Methyl-accepting chemotaxis protein"/>
    <property type="match status" value="1"/>
</dbReference>
<keyword evidence="6" id="KW-0472">Membrane</keyword>
<feature type="domain" description="Methyl-accepting transducer" evidence="7">
    <location>
        <begin position="464"/>
        <end position="693"/>
    </location>
</feature>
<dbReference type="RefSeq" id="WP_005999053.1">
    <property type="nucleotide sequence ID" value="NZ_AAEW02000005.1"/>
</dbReference>
<evidence type="ECO:0000256" key="4">
    <source>
        <dbReference type="PROSITE-ProRule" id="PRU00284"/>
    </source>
</evidence>
<evidence type="ECO:0000259" key="7">
    <source>
        <dbReference type="PROSITE" id="PS50111"/>
    </source>
</evidence>
<dbReference type="PANTHER" id="PTHR43531">
    <property type="entry name" value="PROTEIN ICFG"/>
    <property type="match status" value="1"/>
</dbReference>
<dbReference type="InterPro" id="IPR029150">
    <property type="entry name" value="dCache_3"/>
</dbReference>
<dbReference type="GO" id="GO:0007165">
    <property type="term" value="P:signal transduction"/>
    <property type="evidence" value="ECO:0007669"/>
    <property type="project" value="UniProtKB-KW"/>
</dbReference>
<feature type="transmembrane region" description="Helical" evidence="6">
    <location>
        <begin position="349"/>
        <end position="370"/>
    </location>
</feature>
<comment type="similarity">
    <text evidence="3">Belongs to the methyl-accepting chemotaxis (MCP) protein family.</text>
</comment>
<comment type="caution">
    <text evidence="9">The sequence shown here is derived from an EMBL/GenBank/DDBJ whole genome shotgun (WGS) entry which is preliminary data.</text>
</comment>
<dbReference type="FunFam" id="1.10.287.950:FF:000001">
    <property type="entry name" value="Methyl-accepting chemotaxis sensory transducer"/>
    <property type="match status" value="1"/>
</dbReference>
<evidence type="ECO:0000259" key="8">
    <source>
        <dbReference type="PROSITE" id="PS50885"/>
    </source>
</evidence>
<dbReference type="GO" id="GO:0005886">
    <property type="term" value="C:plasma membrane"/>
    <property type="evidence" value="ECO:0007669"/>
    <property type="project" value="TreeGrafter"/>
</dbReference>
<evidence type="ECO:0000256" key="6">
    <source>
        <dbReference type="SAM" id="Phobius"/>
    </source>
</evidence>
<evidence type="ECO:0000256" key="1">
    <source>
        <dbReference type="ARBA" id="ARBA00004370"/>
    </source>
</evidence>
<sequence>MRVKKIRTKFLLPVFGVLIFAFVVGMFGMKNAITSLVDSQLQTTQQLSERSLVSNTAAKVQDINGNIDRMGRKALEQAAILSQTPGVIDAYRLAHSGNLNDESDDSGQQARVQLREMFKPVIAGFKKETGLAELKLHFHLPTGRSLVRLWRDGWQTKRNGQKIDISDDLTGFRKTVLEINSGSHKPISGIEVGRGGFAIRGLVPIEDSGSHLGSAEVLLPFNALLKISKTAPTQNYSVYMNADLLPIATKLQDAKKYPVLGSKYVLCASTDSSLVSRLVDINRLNAGVGSLHSELVDNYYVTVFPIKDFSGKQAGLMVMTEDVSETLTSLASIKSTGLASLESIEQKSIFAALFLLVLIGVIVLVVTNFITKPLSQAVGVTEAIALGDLSQRLDIEREDEMGVLSASLNAMCDSLADKAKLAKVIAGGDLTPEVHLASEKDEFGKALQEMVAGLGSLVSEVNGASSQIVSGSMQVSDVSQALSQGATEQAASLQEITSSMTEIASQTRQNADNATVANQLSGAAIKSADEGNTNMDAMVEAMKKINEAGQDISKIIKVIDEIAFQTNLLALNAAVEAARAGQHGKGFAVVAEEVRTLAARSAKAASETAELIEGSVSKADNGSKIAERTSGSLQEIMQGISKMDALISEITTAANEQAEGISQVNEGLNQIDQVTQQNTASAEEGAAAAEELSSQAEHMRAMLARFKVAGNPTAQASNAPSAAEEMPQIGWGD</sequence>
<dbReference type="InterPro" id="IPR003660">
    <property type="entry name" value="HAMP_dom"/>
</dbReference>
<dbReference type="Pfam" id="PF00015">
    <property type="entry name" value="MCPsignal"/>
    <property type="match status" value="1"/>
</dbReference>
<dbReference type="InterPro" id="IPR004090">
    <property type="entry name" value="Chemotax_Me-accpt_rcpt"/>
</dbReference>
<dbReference type="SUPFAM" id="SSF58104">
    <property type="entry name" value="Methyl-accepting chemotaxis protein (MCP) signaling domain"/>
    <property type="match status" value="1"/>
</dbReference>
<keyword evidence="4" id="KW-0807">Transducer</keyword>
<accession>Q1K1H7</accession>
<dbReference type="SMART" id="SM00283">
    <property type="entry name" value="MA"/>
    <property type="match status" value="1"/>
</dbReference>
<dbReference type="Pfam" id="PF14827">
    <property type="entry name" value="dCache_3"/>
    <property type="match status" value="1"/>
</dbReference>
<keyword evidence="10" id="KW-1185">Reference proteome</keyword>
<keyword evidence="6" id="KW-0812">Transmembrane</keyword>
<gene>
    <name evidence="9" type="ORF">Dace_1875</name>
</gene>
<feature type="region of interest" description="Disordered" evidence="5">
    <location>
        <begin position="713"/>
        <end position="733"/>
    </location>
</feature>
<evidence type="ECO:0000313" key="9">
    <source>
        <dbReference type="EMBL" id="EAT16411.1"/>
    </source>
</evidence>
<dbReference type="Pfam" id="PF00672">
    <property type="entry name" value="HAMP"/>
    <property type="match status" value="1"/>
</dbReference>
<dbReference type="PRINTS" id="PR00260">
    <property type="entry name" value="CHEMTRNSDUCR"/>
</dbReference>
<dbReference type="GO" id="GO:0004888">
    <property type="term" value="F:transmembrane signaling receptor activity"/>
    <property type="evidence" value="ECO:0007669"/>
    <property type="project" value="InterPro"/>
</dbReference>
<dbReference type="PANTHER" id="PTHR43531:SF11">
    <property type="entry name" value="METHYL-ACCEPTING CHEMOTAXIS PROTEIN 3"/>
    <property type="match status" value="1"/>
</dbReference>
<dbReference type="EMBL" id="AAEW02000005">
    <property type="protein sequence ID" value="EAT16411.1"/>
    <property type="molecule type" value="Genomic_DNA"/>
</dbReference>
<dbReference type="Gene3D" id="6.10.340.10">
    <property type="match status" value="1"/>
</dbReference>
<dbReference type="CDD" id="cd06225">
    <property type="entry name" value="HAMP"/>
    <property type="match status" value="1"/>
</dbReference>
<dbReference type="PROSITE" id="PS50111">
    <property type="entry name" value="CHEMOTAXIS_TRANSDUC_2"/>
    <property type="match status" value="1"/>
</dbReference>
<keyword evidence="2" id="KW-0145">Chemotaxis</keyword>
<dbReference type="Proteomes" id="UP000005695">
    <property type="component" value="Unassembled WGS sequence"/>
</dbReference>
<name>Q1K1H7_DESA6</name>
<feature type="domain" description="HAMP" evidence="8">
    <location>
        <begin position="368"/>
        <end position="420"/>
    </location>
</feature>
<evidence type="ECO:0000256" key="2">
    <source>
        <dbReference type="ARBA" id="ARBA00022500"/>
    </source>
</evidence>
<dbReference type="InterPro" id="IPR051310">
    <property type="entry name" value="MCP_chemotaxis"/>
</dbReference>
<evidence type="ECO:0000256" key="5">
    <source>
        <dbReference type="SAM" id="MobiDB-lite"/>
    </source>
</evidence>
<keyword evidence="6" id="KW-1133">Transmembrane helix</keyword>
<protein>
    <submittedName>
        <fullName evidence="9">Methyl-accepting chemotaxis sensory transducer</fullName>
    </submittedName>
</protein>
<evidence type="ECO:0000313" key="10">
    <source>
        <dbReference type="Proteomes" id="UP000005695"/>
    </source>
</evidence>
<dbReference type="CDD" id="cd11386">
    <property type="entry name" value="MCP_signal"/>
    <property type="match status" value="1"/>
</dbReference>
<dbReference type="GO" id="GO:0006935">
    <property type="term" value="P:chemotaxis"/>
    <property type="evidence" value="ECO:0007669"/>
    <property type="project" value="UniProtKB-KW"/>
</dbReference>
<dbReference type="InterPro" id="IPR004089">
    <property type="entry name" value="MCPsignal_dom"/>
</dbReference>
<organism evidence="9 10">
    <name type="scientific">Desulfuromonas acetoxidans (strain DSM 684 / 11070)</name>
    <dbReference type="NCBI Taxonomy" id="281689"/>
    <lineage>
        <taxon>Bacteria</taxon>
        <taxon>Pseudomonadati</taxon>
        <taxon>Thermodesulfobacteriota</taxon>
        <taxon>Desulfuromonadia</taxon>
        <taxon>Desulfuromonadales</taxon>
        <taxon>Desulfuromonadaceae</taxon>
        <taxon>Desulfuromonas</taxon>
    </lineage>
</organism>
<dbReference type="AlphaFoldDB" id="Q1K1H7"/>
<evidence type="ECO:0000256" key="3">
    <source>
        <dbReference type="ARBA" id="ARBA00029447"/>
    </source>
</evidence>
<proteinExistence type="inferred from homology"/>
<dbReference type="PROSITE" id="PS50885">
    <property type="entry name" value="HAMP"/>
    <property type="match status" value="1"/>
</dbReference>
<dbReference type="OrthoDB" id="9765170at2"/>
<dbReference type="SMART" id="SM00304">
    <property type="entry name" value="HAMP"/>
    <property type="match status" value="1"/>
</dbReference>
<comment type="subcellular location">
    <subcellularLocation>
        <location evidence="1">Membrane</location>
    </subcellularLocation>
</comment>